<feature type="signal peptide" evidence="1">
    <location>
        <begin position="1"/>
        <end position="22"/>
    </location>
</feature>
<dbReference type="GeneID" id="18839987"/>
<dbReference type="RefSeq" id="XP_007370558.1">
    <property type="nucleotide sequence ID" value="XM_007370496.1"/>
</dbReference>
<evidence type="ECO:0000313" key="2">
    <source>
        <dbReference type="EMBL" id="EJF56695.1"/>
    </source>
</evidence>
<dbReference type="EMBL" id="JH719465">
    <property type="protein sequence ID" value="EJF56695.1"/>
    <property type="molecule type" value="Genomic_DNA"/>
</dbReference>
<dbReference type="OrthoDB" id="3178264at2759"/>
<keyword evidence="1" id="KW-0732">Signal</keyword>
<dbReference type="Proteomes" id="UP000053319">
    <property type="component" value="Unassembled WGS sequence"/>
</dbReference>
<sequence>MSRVVVLLFAFLSLFASSQIYAAPTREIVARQVGDLTCNFDRLSIVAGLATLQGTLKKLSGQVTNDTTAAAGLQTVTDAVSGAEGAIGVIAKALLTGQAAPADARTQVQANLTAAQTALAAINSTDSTISANLDKATTQLANAALAGQGVVANCK</sequence>
<protein>
    <recommendedName>
        <fullName evidence="4">Hydrophobic surface binding protein A-domain-containing protein</fullName>
    </recommendedName>
</protein>
<evidence type="ECO:0000256" key="1">
    <source>
        <dbReference type="SAM" id="SignalP"/>
    </source>
</evidence>
<dbReference type="KEGG" id="dsq:DICSQDRAFT_174646"/>
<evidence type="ECO:0008006" key="4">
    <source>
        <dbReference type="Google" id="ProtNLM"/>
    </source>
</evidence>
<organism evidence="2 3">
    <name type="scientific">Dichomitus squalens (strain LYAD-421)</name>
    <name type="common">Western red white-rot fungus</name>
    <dbReference type="NCBI Taxonomy" id="732165"/>
    <lineage>
        <taxon>Eukaryota</taxon>
        <taxon>Fungi</taxon>
        <taxon>Dikarya</taxon>
        <taxon>Basidiomycota</taxon>
        <taxon>Agaricomycotina</taxon>
        <taxon>Agaricomycetes</taxon>
        <taxon>Polyporales</taxon>
        <taxon>Polyporaceae</taxon>
        <taxon>Dichomitus</taxon>
    </lineage>
</organism>
<feature type="chain" id="PRO_5004444249" description="Hydrophobic surface binding protein A-domain-containing protein" evidence="1">
    <location>
        <begin position="23"/>
        <end position="155"/>
    </location>
</feature>
<reference evidence="2 3" key="1">
    <citation type="journal article" date="2012" name="Science">
        <title>The Paleozoic origin of enzymatic lignin decomposition reconstructed from 31 fungal genomes.</title>
        <authorList>
            <person name="Floudas D."/>
            <person name="Binder M."/>
            <person name="Riley R."/>
            <person name="Barry K."/>
            <person name="Blanchette R.A."/>
            <person name="Henrissat B."/>
            <person name="Martinez A.T."/>
            <person name="Otillar R."/>
            <person name="Spatafora J.W."/>
            <person name="Yadav J.S."/>
            <person name="Aerts A."/>
            <person name="Benoit I."/>
            <person name="Boyd A."/>
            <person name="Carlson A."/>
            <person name="Copeland A."/>
            <person name="Coutinho P.M."/>
            <person name="de Vries R.P."/>
            <person name="Ferreira P."/>
            <person name="Findley K."/>
            <person name="Foster B."/>
            <person name="Gaskell J."/>
            <person name="Glotzer D."/>
            <person name="Gorecki P."/>
            <person name="Heitman J."/>
            <person name="Hesse C."/>
            <person name="Hori C."/>
            <person name="Igarashi K."/>
            <person name="Jurgens J.A."/>
            <person name="Kallen N."/>
            <person name="Kersten P."/>
            <person name="Kohler A."/>
            <person name="Kuees U."/>
            <person name="Kumar T.K.A."/>
            <person name="Kuo A."/>
            <person name="LaButti K."/>
            <person name="Larrondo L.F."/>
            <person name="Lindquist E."/>
            <person name="Ling A."/>
            <person name="Lombard V."/>
            <person name="Lucas S."/>
            <person name="Lundell T."/>
            <person name="Martin R."/>
            <person name="McLaughlin D.J."/>
            <person name="Morgenstern I."/>
            <person name="Morin E."/>
            <person name="Murat C."/>
            <person name="Nagy L.G."/>
            <person name="Nolan M."/>
            <person name="Ohm R.A."/>
            <person name="Patyshakuliyeva A."/>
            <person name="Rokas A."/>
            <person name="Ruiz-Duenas F.J."/>
            <person name="Sabat G."/>
            <person name="Salamov A."/>
            <person name="Samejima M."/>
            <person name="Schmutz J."/>
            <person name="Slot J.C."/>
            <person name="St John F."/>
            <person name="Stenlid J."/>
            <person name="Sun H."/>
            <person name="Sun S."/>
            <person name="Syed K."/>
            <person name="Tsang A."/>
            <person name="Wiebenga A."/>
            <person name="Young D."/>
            <person name="Pisabarro A."/>
            <person name="Eastwood D.C."/>
            <person name="Martin F."/>
            <person name="Cullen D."/>
            <person name="Grigoriev I.V."/>
            <person name="Hibbett D.S."/>
        </authorList>
    </citation>
    <scope>NUCLEOTIDE SEQUENCE [LARGE SCALE GENOMIC DNA]</scope>
    <source>
        <strain evidence="2 3">LYAD-421 SS1</strain>
    </source>
</reference>
<gene>
    <name evidence="2" type="ORF">DICSQDRAFT_174646</name>
</gene>
<proteinExistence type="predicted"/>
<accession>R7SLW1</accession>
<name>R7SLW1_DICSQ</name>
<dbReference type="HOGENOM" id="CLU_141129_0_0_1"/>
<dbReference type="OMA" id="NLQCNVD"/>
<evidence type="ECO:0000313" key="3">
    <source>
        <dbReference type="Proteomes" id="UP000053319"/>
    </source>
</evidence>
<dbReference type="AlphaFoldDB" id="R7SLW1"/>